<dbReference type="SUPFAM" id="SSF52467">
    <property type="entry name" value="DHS-like NAD/FAD-binding domain"/>
    <property type="match status" value="1"/>
</dbReference>
<proteinExistence type="inferred from homology"/>
<gene>
    <name evidence="7" type="ORF">BMON_1209</name>
</gene>
<comment type="caution">
    <text evidence="7">The sequence shown here is derived from an EMBL/GenBank/DDBJ whole genome shotgun (WGS) entry which is preliminary data.</text>
</comment>
<dbReference type="STRING" id="1437603.GCA_000771525_01610"/>
<evidence type="ECO:0000259" key="6">
    <source>
        <dbReference type="Pfam" id="PF02776"/>
    </source>
</evidence>
<evidence type="ECO:0000313" key="8">
    <source>
        <dbReference type="Proteomes" id="UP000029082"/>
    </source>
</evidence>
<feature type="domain" description="Thiamine pyrophosphate enzyme TPP-binding" evidence="5">
    <location>
        <begin position="377"/>
        <end position="525"/>
    </location>
</feature>
<comment type="similarity">
    <text evidence="1 3">Belongs to the TPP enzyme family.</text>
</comment>
<evidence type="ECO:0000256" key="1">
    <source>
        <dbReference type="ARBA" id="ARBA00007812"/>
    </source>
</evidence>
<dbReference type="Gene3D" id="3.40.50.1220">
    <property type="entry name" value="TPP-binding domain"/>
    <property type="match status" value="1"/>
</dbReference>
<dbReference type="eggNOG" id="COG0028">
    <property type="taxonomic scope" value="Bacteria"/>
</dbReference>
<evidence type="ECO:0000259" key="5">
    <source>
        <dbReference type="Pfam" id="PF02775"/>
    </source>
</evidence>
<dbReference type="InterPro" id="IPR011766">
    <property type="entry name" value="TPP_enzyme_TPP-bd"/>
</dbReference>
<dbReference type="AlphaFoldDB" id="A0A087C009"/>
<dbReference type="SUPFAM" id="SSF52518">
    <property type="entry name" value="Thiamin diphosphate-binding fold (THDP-binding)"/>
    <property type="match status" value="2"/>
</dbReference>
<dbReference type="GO" id="GO:0030976">
    <property type="term" value="F:thiamine pyrophosphate binding"/>
    <property type="evidence" value="ECO:0007669"/>
    <property type="project" value="InterPro"/>
</dbReference>
<reference evidence="7 8" key="1">
    <citation type="submission" date="2014-03" db="EMBL/GenBank/DDBJ databases">
        <title>Genomics of Bifidobacteria.</title>
        <authorList>
            <person name="Ventura M."/>
            <person name="Milani C."/>
            <person name="Lugli G.A."/>
        </authorList>
    </citation>
    <scope>NUCLEOTIDE SEQUENCE [LARGE SCALE GENOMIC DNA]</scope>
    <source>
        <strain evidence="7 8">DSM 21395</strain>
    </source>
</reference>
<dbReference type="Gene3D" id="3.40.50.970">
    <property type="match status" value="2"/>
</dbReference>
<evidence type="ECO:0000256" key="3">
    <source>
        <dbReference type="RuleBase" id="RU362132"/>
    </source>
</evidence>
<dbReference type="InterPro" id="IPR047211">
    <property type="entry name" value="POXB-like"/>
</dbReference>
<dbReference type="InterPro" id="IPR029061">
    <property type="entry name" value="THDP-binding"/>
</dbReference>
<dbReference type="Pfam" id="PF02775">
    <property type="entry name" value="TPP_enzyme_C"/>
    <property type="match status" value="1"/>
</dbReference>
<sequence>MGVDHVYGIPADSINNVVEGLGQEREAIRYIQVRHEEAGALAAAADAKLNGTIGVAFASAGPGSVHMLNGLYDAKMDNVPVLALVGQVTTQFQNTHFFQELSEVPIFADVAVYNRQVSTAEQIPAVIEDAIKAAYTRRGVAVVILPEDLTGTSIEYVEPHTPMVSRARVSYALDGHALDMASEAITKAQRPVLWIGQGMRGKGEAVMRFAERFHMPVVSTAPATGIVAQDWPNYMGTRGRLGDKRAFEASQLADLILFAGTNYPFARFMPRDKTIIQVNTDPSDIGNQIEASIALVADGAQVLDELVQRAGHDTATLTDDAPAKAARAFEKAARSNRRNWLAWLDNLADDDSHGLAAEAVIRAVARNASDRAVFGFDVGNNTAWSLRQLPVGPDQRFTMSPWYGTMGYAVPAGLSAAVSHPERDVWTISGDGGFAMVNQEILTEVRYQLPVVNVVLDNKAFGFIRHEQIKGELGLYGTDLEGADWAGMARSFGAIGLTATDNASLEASFAAIRSYRAAGNTRPIVLDAKLAYIDPIDTSFMPLDEAKFGAATAHGFRKLYHLDDEPTLAQLMESQD</sequence>
<dbReference type="InterPro" id="IPR029035">
    <property type="entry name" value="DHS-like_NAD/FAD-binding_dom"/>
</dbReference>
<dbReference type="GO" id="GO:0047112">
    <property type="term" value="F:pyruvate oxidase activity"/>
    <property type="evidence" value="ECO:0007669"/>
    <property type="project" value="UniProtKB-EC"/>
</dbReference>
<dbReference type="Pfam" id="PF00205">
    <property type="entry name" value="TPP_enzyme_M"/>
    <property type="match status" value="1"/>
</dbReference>
<dbReference type="Pfam" id="PF02776">
    <property type="entry name" value="TPP_enzyme_N"/>
    <property type="match status" value="1"/>
</dbReference>
<dbReference type="RefSeq" id="WP_202805455.1">
    <property type="nucleotide sequence ID" value="NZ_JDUO01000007.1"/>
</dbReference>
<dbReference type="Proteomes" id="UP000029082">
    <property type="component" value="Unassembled WGS sequence"/>
</dbReference>
<dbReference type="PANTHER" id="PTHR42981">
    <property type="entry name" value="PYRUVATE DEHYDROGENASE [UBIQUINONE]"/>
    <property type="match status" value="1"/>
</dbReference>
<keyword evidence="7" id="KW-0560">Oxidoreductase</keyword>
<keyword evidence="8" id="KW-1185">Reference proteome</keyword>
<evidence type="ECO:0000313" key="7">
    <source>
        <dbReference type="EMBL" id="KFI76609.1"/>
    </source>
</evidence>
<dbReference type="InterPro" id="IPR012000">
    <property type="entry name" value="Thiamin_PyroP_enz_cen_dom"/>
</dbReference>
<dbReference type="GO" id="GO:0000287">
    <property type="term" value="F:magnesium ion binding"/>
    <property type="evidence" value="ECO:0007669"/>
    <property type="project" value="InterPro"/>
</dbReference>
<dbReference type="EMBL" id="JGZE01000013">
    <property type="protein sequence ID" value="KFI76609.1"/>
    <property type="molecule type" value="Genomic_DNA"/>
</dbReference>
<dbReference type="PANTHER" id="PTHR42981:SF2">
    <property type="entry name" value="PYRUVATE DEHYDROGENASE [UBIQUINONE]"/>
    <property type="match status" value="1"/>
</dbReference>
<accession>A0A087C009</accession>
<dbReference type="PROSITE" id="PS00187">
    <property type="entry name" value="TPP_ENZYMES"/>
    <property type="match status" value="1"/>
</dbReference>
<evidence type="ECO:0000259" key="4">
    <source>
        <dbReference type="Pfam" id="PF00205"/>
    </source>
</evidence>
<feature type="domain" description="Thiamine pyrophosphate enzyme central" evidence="4">
    <location>
        <begin position="180"/>
        <end position="306"/>
    </location>
</feature>
<evidence type="ECO:0000256" key="2">
    <source>
        <dbReference type="ARBA" id="ARBA00023052"/>
    </source>
</evidence>
<feature type="domain" description="Thiamine pyrophosphate enzyme N-terminal TPP-binding" evidence="6">
    <location>
        <begin position="2"/>
        <end position="103"/>
    </location>
</feature>
<keyword evidence="2 3" id="KW-0786">Thiamine pyrophosphate</keyword>
<name>A0A087C009_9BIFI</name>
<organism evidence="7 8">
    <name type="scientific">Bifidobacterium mongoliense DSM 21395</name>
    <dbReference type="NCBI Taxonomy" id="1437603"/>
    <lineage>
        <taxon>Bacteria</taxon>
        <taxon>Bacillati</taxon>
        <taxon>Actinomycetota</taxon>
        <taxon>Actinomycetes</taxon>
        <taxon>Bifidobacteriales</taxon>
        <taxon>Bifidobacteriaceae</taxon>
        <taxon>Bifidobacterium</taxon>
    </lineage>
</organism>
<dbReference type="InterPro" id="IPR000399">
    <property type="entry name" value="TPP-bd_CS"/>
</dbReference>
<dbReference type="GeneID" id="93095203"/>
<dbReference type="InterPro" id="IPR012001">
    <property type="entry name" value="Thiamin_PyroP_enz_TPP-bd_dom"/>
</dbReference>
<keyword evidence="7" id="KW-0670">Pyruvate</keyword>
<protein>
    <submittedName>
        <fullName evidence="7">Pyruvate oxidase</fullName>
        <ecNumber evidence="7">1.2.3.3</ecNumber>
    </submittedName>
</protein>
<dbReference type="EC" id="1.2.3.3" evidence="7"/>